<dbReference type="GeneID" id="45694441"/>
<keyword evidence="2 3" id="KW-0456">Lyase</keyword>
<evidence type="ECO:0000313" key="7">
    <source>
        <dbReference type="EMBL" id="USS42157.1"/>
    </source>
</evidence>
<keyword evidence="9" id="KW-1185">Reference proteome</keyword>
<name>A0AAP9XW39_BURGL</name>
<dbReference type="PRINTS" id="PR00146">
    <property type="entry name" value="DHPICSNTHASE"/>
</dbReference>
<dbReference type="EMBL" id="CP065600">
    <property type="protein sequence ID" value="QPQ89713.1"/>
    <property type="molecule type" value="Genomic_DNA"/>
</dbReference>
<dbReference type="Pfam" id="PF00701">
    <property type="entry name" value="DHDPS"/>
    <property type="match status" value="1"/>
</dbReference>
<gene>
    <name evidence="6" type="ORF">I6H06_08815</name>
    <name evidence="7" type="ORF">NFI99_07870</name>
</gene>
<dbReference type="RefSeq" id="WP_015877562.1">
    <property type="nucleotide sequence ID" value="NZ_CP021075.1"/>
</dbReference>
<reference evidence="6 8" key="1">
    <citation type="submission" date="2020-12" db="EMBL/GenBank/DDBJ databases">
        <title>FDA dAtabase for Regulatory Grade micrObial Sequences (FDA-ARGOS): Supporting development and validation of Infectious Disease Dx tests.</title>
        <authorList>
            <person name="Minogue T."/>
            <person name="Wolcott M."/>
            <person name="Wasieloski L."/>
            <person name="Aguilar W."/>
            <person name="Moore D."/>
            <person name="Jaissle J."/>
            <person name="Tallon L."/>
            <person name="Sadzewicz L."/>
            <person name="Zhao X."/>
            <person name="Boylan J."/>
            <person name="Ott S."/>
            <person name="Bowen H."/>
            <person name="Vavikolanu K."/>
            <person name="Mehta A."/>
            <person name="Aluvathingal J."/>
            <person name="Nadendla S."/>
            <person name="Yan Y."/>
            <person name="Sichtig H."/>
        </authorList>
    </citation>
    <scope>NUCLEOTIDE SEQUENCE [LARGE SCALE GENOMIC DNA]</scope>
    <source>
        <strain evidence="6 8">FDAARGOS_949</strain>
    </source>
</reference>
<dbReference type="Gene3D" id="3.20.20.70">
    <property type="entry name" value="Aldolase class I"/>
    <property type="match status" value="1"/>
</dbReference>
<evidence type="ECO:0000256" key="2">
    <source>
        <dbReference type="ARBA" id="ARBA00023239"/>
    </source>
</evidence>
<evidence type="ECO:0000256" key="3">
    <source>
        <dbReference type="PIRNR" id="PIRNR001365"/>
    </source>
</evidence>
<dbReference type="Proteomes" id="UP000594892">
    <property type="component" value="Chromosome 1"/>
</dbReference>
<evidence type="ECO:0000313" key="8">
    <source>
        <dbReference type="Proteomes" id="UP000594892"/>
    </source>
</evidence>
<evidence type="ECO:0000256" key="1">
    <source>
        <dbReference type="ARBA" id="ARBA00007592"/>
    </source>
</evidence>
<dbReference type="AlphaFoldDB" id="A0AAP9XW39"/>
<dbReference type="PANTHER" id="PTHR12128:SF66">
    <property type="entry name" value="4-HYDROXY-2-OXOGLUTARATE ALDOLASE, MITOCHONDRIAL"/>
    <property type="match status" value="1"/>
</dbReference>
<dbReference type="SUPFAM" id="SSF51569">
    <property type="entry name" value="Aldolase"/>
    <property type="match status" value="1"/>
</dbReference>
<dbReference type="EMBL" id="CP099583">
    <property type="protein sequence ID" value="USS42157.1"/>
    <property type="molecule type" value="Genomic_DNA"/>
</dbReference>
<reference evidence="7" key="2">
    <citation type="submission" date="2022-06" db="EMBL/GenBank/DDBJ databases">
        <title>Draft genome sequence of Burkholderia glumae strain GR20004 isolated from rice panicle showing bacterial panicle blight.</title>
        <authorList>
            <person name="Choi S.Y."/>
            <person name="Lee Y.H."/>
        </authorList>
    </citation>
    <scope>NUCLEOTIDE SEQUENCE</scope>
    <source>
        <strain evidence="7">GR20004</strain>
    </source>
</reference>
<organism evidence="6 8">
    <name type="scientific">Burkholderia glumae</name>
    <name type="common">Pseudomonas glumae</name>
    <dbReference type="NCBI Taxonomy" id="337"/>
    <lineage>
        <taxon>Bacteria</taxon>
        <taxon>Pseudomonadati</taxon>
        <taxon>Pseudomonadota</taxon>
        <taxon>Betaproteobacteria</taxon>
        <taxon>Burkholderiales</taxon>
        <taxon>Burkholderiaceae</taxon>
        <taxon>Burkholderia</taxon>
    </lineage>
</organism>
<evidence type="ECO:0000256" key="5">
    <source>
        <dbReference type="PIRSR" id="PIRSR001365-2"/>
    </source>
</evidence>
<comment type="similarity">
    <text evidence="1 3">Belongs to the DapA family.</text>
</comment>
<feature type="active site" description="Schiff-base intermediate with substrate" evidence="4">
    <location>
        <position position="160"/>
    </location>
</feature>
<accession>A0AAP9XW39</accession>
<evidence type="ECO:0000313" key="9">
    <source>
        <dbReference type="Proteomes" id="UP001056386"/>
    </source>
</evidence>
<evidence type="ECO:0000313" key="6">
    <source>
        <dbReference type="EMBL" id="QPQ89713.1"/>
    </source>
</evidence>
<evidence type="ECO:0000256" key="4">
    <source>
        <dbReference type="PIRSR" id="PIRSR001365-1"/>
    </source>
</evidence>
<dbReference type="PANTHER" id="PTHR12128">
    <property type="entry name" value="DIHYDRODIPICOLINATE SYNTHASE"/>
    <property type="match status" value="1"/>
</dbReference>
<feature type="binding site" evidence="5">
    <location>
        <position position="44"/>
    </location>
    <ligand>
        <name>pyruvate</name>
        <dbReference type="ChEBI" id="CHEBI:15361"/>
    </ligand>
</feature>
<dbReference type="InterPro" id="IPR013785">
    <property type="entry name" value="Aldolase_TIM"/>
</dbReference>
<sequence>MLKGIWLPLVTPFRGGRLDLAALEALSASYLDTGIAGFVALGTTAEAALLDDAERAAALKTIIGVAAGRLPVFVGVGGIDTRDFLDQIDRLELHDVTGYLVPPPAYLCPSQAGLLWHFGQIATRTRRPVMLYDVPHRCGVAIEPATVGQLARHSNLVGIKECVPAHFEPLRAAPLEVLCGTDDAFAACLAAGGAGGVLASAHVCADLFVEVQQLHEAGRVAEAQSRFEALRPVLQLLFSAPNPAAIKAMLSLTHGITAEVRMPITPASPPLVTALRHARAALERLRAERPTSLGASAA</sequence>
<dbReference type="PIRSF" id="PIRSF001365">
    <property type="entry name" value="DHDPS"/>
    <property type="match status" value="1"/>
</dbReference>
<dbReference type="InterPro" id="IPR002220">
    <property type="entry name" value="DapA-like"/>
</dbReference>
<proteinExistence type="inferred from homology"/>
<protein>
    <submittedName>
        <fullName evidence="6">Dihydrodipicolinate synthase family protein</fullName>
    </submittedName>
</protein>
<dbReference type="SMART" id="SM01130">
    <property type="entry name" value="DHDPS"/>
    <property type="match status" value="1"/>
</dbReference>
<feature type="active site" description="Proton donor/acceptor" evidence="4">
    <location>
        <position position="132"/>
    </location>
</feature>
<feature type="binding site" evidence="5">
    <location>
        <position position="197"/>
    </location>
    <ligand>
        <name>pyruvate</name>
        <dbReference type="ChEBI" id="CHEBI:15361"/>
    </ligand>
</feature>
<dbReference type="Proteomes" id="UP001056386">
    <property type="component" value="Chromosome 2"/>
</dbReference>
<dbReference type="GO" id="GO:0008840">
    <property type="term" value="F:4-hydroxy-tetrahydrodipicolinate synthase activity"/>
    <property type="evidence" value="ECO:0007669"/>
    <property type="project" value="TreeGrafter"/>
</dbReference>